<proteinExistence type="predicted"/>
<dbReference type="OrthoDB" id="10364112at2759"/>
<accession>A0A9N9FVC9</accession>
<organism evidence="1 2">
    <name type="scientific">Paraglomus brasilianum</name>
    <dbReference type="NCBI Taxonomy" id="144538"/>
    <lineage>
        <taxon>Eukaryota</taxon>
        <taxon>Fungi</taxon>
        <taxon>Fungi incertae sedis</taxon>
        <taxon>Mucoromycota</taxon>
        <taxon>Glomeromycotina</taxon>
        <taxon>Glomeromycetes</taxon>
        <taxon>Paraglomerales</taxon>
        <taxon>Paraglomeraceae</taxon>
        <taxon>Paraglomus</taxon>
    </lineage>
</organism>
<sequence length="115" mass="13001">MIKNLLYNLYSLPDCDTHSAYAQESIDVVPMDIDTWSPSSHKQTASFTNSHIMHLQSVTNTAQLPQLTFSSLCPSRVTKIDPFDLSDLTKALPRYYPPAPSVEEQLAQQFTKLRL</sequence>
<evidence type="ECO:0000313" key="1">
    <source>
        <dbReference type="EMBL" id="CAG8558896.1"/>
    </source>
</evidence>
<protein>
    <submittedName>
        <fullName evidence="1">2375_t:CDS:1</fullName>
    </submittedName>
</protein>
<dbReference type="EMBL" id="CAJVPI010000644">
    <property type="protein sequence ID" value="CAG8558896.1"/>
    <property type="molecule type" value="Genomic_DNA"/>
</dbReference>
<reference evidence="1" key="1">
    <citation type="submission" date="2021-06" db="EMBL/GenBank/DDBJ databases">
        <authorList>
            <person name="Kallberg Y."/>
            <person name="Tangrot J."/>
            <person name="Rosling A."/>
        </authorList>
    </citation>
    <scope>NUCLEOTIDE SEQUENCE</scope>
    <source>
        <strain evidence="1">BR232B</strain>
    </source>
</reference>
<keyword evidence="2" id="KW-1185">Reference proteome</keyword>
<dbReference type="Proteomes" id="UP000789739">
    <property type="component" value="Unassembled WGS sequence"/>
</dbReference>
<dbReference type="AlphaFoldDB" id="A0A9N9FVC9"/>
<name>A0A9N9FVC9_9GLOM</name>
<gene>
    <name evidence="1" type="ORF">PBRASI_LOCUS5484</name>
</gene>
<comment type="caution">
    <text evidence="1">The sequence shown here is derived from an EMBL/GenBank/DDBJ whole genome shotgun (WGS) entry which is preliminary data.</text>
</comment>
<evidence type="ECO:0000313" key="2">
    <source>
        <dbReference type="Proteomes" id="UP000789739"/>
    </source>
</evidence>